<proteinExistence type="predicted"/>
<gene>
    <name evidence="2" type="ORF">CCAM_LOCUS36897</name>
</gene>
<protein>
    <submittedName>
        <fullName evidence="2">Uncharacterized protein</fullName>
    </submittedName>
</protein>
<sequence>MRTKNASVSYSKNGNDECHAEETMTENSGNPKATQGTFEVPAMKTKVNSKNFPHMKLTVKSSVQDFQKLMKEKLCNHMEILEVFMRDSPFGAFLDVQLVPPPAMLWQLMVREANVEGEKASEDEVAAGRNSSSDKVHSSSEGSEVPSKKYVFRRRKISRPSTPTFSPGKAEHRSLLEKQSPLLERTTNIKASSISGNASENLPDSLRDYIDGKFSELQKTIYQEVENVLERKFQTLEKRILQTLLDTLKGRCNTLIRPGLQPLSD</sequence>
<feature type="region of interest" description="Disordered" evidence="1">
    <location>
        <begin position="117"/>
        <end position="174"/>
    </location>
</feature>
<evidence type="ECO:0000313" key="3">
    <source>
        <dbReference type="Proteomes" id="UP000595140"/>
    </source>
</evidence>
<evidence type="ECO:0000256" key="1">
    <source>
        <dbReference type="SAM" id="MobiDB-lite"/>
    </source>
</evidence>
<accession>A0A484N1I1</accession>
<feature type="compositionally biased region" description="Polar residues" evidence="1">
    <location>
        <begin position="1"/>
        <end position="13"/>
    </location>
</feature>
<dbReference type="OrthoDB" id="1750169at2759"/>
<name>A0A484N1I1_9ASTE</name>
<keyword evidence="3" id="KW-1185">Reference proteome</keyword>
<feature type="compositionally biased region" description="Polar residues" evidence="1">
    <location>
        <begin position="25"/>
        <end position="36"/>
    </location>
</feature>
<organism evidence="2 3">
    <name type="scientific">Cuscuta campestris</name>
    <dbReference type="NCBI Taxonomy" id="132261"/>
    <lineage>
        <taxon>Eukaryota</taxon>
        <taxon>Viridiplantae</taxon>
        <taxon>Streptophyta</taxon>
        <taxon>Embryophyta</taxon>
        <taxon>Tracheophyta</taxon>
        <taxon>Spermatophyta</taxon>
        <taxon>Magnoliopsida</taxon>
        <taxon>eudicotyledons</taxon>
        <taxon>Gunneridae</taxon>
        <taxon>Pentapetalae</taxon>
        <taxon>asterids</taxon>
        <taxon>lamiids</taxon>
        <taxon>Solanales</taxon>
        <taxon>Convolvulaceae</taxon>
        <taxon>Cuscuteae</taxon>
        <taxon>Cuscuta</taxon>
        <taxon>Cuscuta subgen. Grammica</taxon>
        <taxon>Cuscuta sect. Cleistogrammica</taxon>
    </lineage>
</organism>
<reference evidence="2 3" key="1">
    <citation type="submission" date="2018-04" db="EMBL/GenBank/DDBJ databases">
        <authorList>
            <person name="Vogel A."/>
        </authorList>
    </citation>
    <scope>NUCLEOTIDE SEQUENCE [LARGE SCALE GENOMIC DNA]</scope>
</reference>
<dbReference type="AlphaFoldDB" id="A0A484N1I1"/>
<feature type="region of interest" description="Disordered" evidence="1">
    <location>
        <begin position="1"/>
        <end position="36"/>
    </location>
</feature>
<evidence type="ECO:0000313" key="2">
    <source>
        <dbReference type="EMBL" id="VFQ95121.1"/>
    </source>
</evidence>
<dbReference type="EMBL" id="OOIL02005533">
    <property type="protein sequence ID" value="VFQ95121.1"/>
    <property type="molecule type" value="Genomic_DNA"/>
</dbReference>
<dbReference type="Proteomes" id="UP000595140">
    <property type="component" value="Unassembled WGS sequence"/>
</dbReference>